<dbReference type="GO" id="GO:0009916">
    <property type="term" value="F:alternative oxidase activity"/>
    <property type="evidence" value="ECO:0007669"/>
    <property type="project" value="UniProtKB-UniRule"/>
</dbReference>
<evidence type="ECO:0000256" key="2">
    <source>
        <dbReference type="ARBA" id="ARBA00004448"/>
    </source>
</evidence>
<reference evidence="21" key="2">
    <citation type="journal article" date="2018" name="BMC Genomics">
        <title>A manually annotated Actinidia chinensis var. chinensis (kiwifruit) genome highlights the challenges associated with draft genomes and gene prediction in plants.</title>
        <authorList>
            <person name="Pilkington S.M."/>
            <person name="Crowhurst R."/>
            <person name="Hilario E."/>
            <person name="Nardozza S."/>
            <person name="Fraser L."/>
            <person name="Peng Y."/>
            <person name="Gunaseelan K."/>
            <person name="Simpson R."/>
            <person name="Tahir J."/>
            <person name="Deroles S.C."/>
            <person name="Templeton K."/>
            <person name="Luo Z."/>
            <person name="Davy M."/>
            <person name="Cheng C."/>
            <person name="McNeilage M."/>
            <person name="Scaglione D."/>
            <person name="Liu Y."/>
            <person name="Zhang Q."/>
            <person name="Datson P."/>
            <person name="De Silva N."/>
            <person name="Gardiner S.E."/>
            <person name="Bassett H."/>
            <person name="Chagne D."/>
            <person name="McCallum J."/>
            <person name="Dzierzon H."/>
            <person name="Deng C."/>
            <person name="Wang Y.Y."/>
            <person name="Barron L."/>
            <person name="Manako K."/>
            <person name="Bowen J."/>
            <person name="Foster T.M."/>
            <person name="Erridge Z.A."/>
            <person name="Tiffin H."/>
            <person name="Waite C.N."/>
            <person name="Davies K.M."/>
            <person name="Grierson E.P."/>
            <person name="Laing W.A."/>
            <person name="Kirk R."/>
            <person name="Chen X."/>
            <person name="Wood M."/>
            <person name="Montefiori M."/>
            <person name="Brummell D.A."/>
            <person name="Schwinn K.E."/>
            <person name="Catanach A."/>
            <person name="Fullerton C."/>
            <person name="Li D."/>
            <person name="Meiyalaghan S."/>
            <person name="Nieuwenhuizen N."/>
            <person name="Read N."/>
            <person name="Prakash R."/>
            <person name="Hunter D."/>
            <person name="Zhang H."/>
            <person name="McKenzie M."/>
            <person name="Knabel M."/>
            <person name="Harris A."/>
            <person name="Allan A.C."/>
            <person name="Gleave A."/>
            <person name="Chen A."/>
            <person name="Janssen B.J."/>
            <person name="Plunkett B."/>
            <person name="Ampomah-Dwamena C."/>
            <person name="Voogd C."/>
            <person name="Leif D."/>
            <person name="Lafferty D."/>
            <person name="Souleyre E.J.F."/>
            <person name="Varkonyi-Gasic E."/>
            <person name="Gambi F."/>
            <person name="Hanley J."/>
            <person name="Yao J.L."/>
            <person name="Cheung J."/>
            <person name="David K.M."/>
            <person name="Warren B."/>
            <person name="Marsh K."/>
            <person name="Snowden K.C."/>
            <person name="Lin-Wang K."/>
            <person name="Brian L."/>
            <person name="Martinez-Sanchez M."/>
            <person name="Wang M."/>
            <person name="Ileperuma N."/>
            <person name="Macnee N."/>
            <person name="Campin R."/>
            <person name="McAtee P."/>
            <person name="Drummond R.S.M."/>
            <person name="Espley R.V."/>
            <person name="Ireland H.S."/>
            <person name="Wu R."/>
            <person name="Atkinson R.G."/>
            <person name="Karunairetnam S."/>
            <person name="Bulley S."/>
            <person name="Chunkath S."/>
            <person name="Hanley Z."/>
            <person name="Storey R."/>
            <person name="Thrimawithana A.H."/>
            <person name="Thomson S."/>
            <person name="David C."/>
            <person name="Testolin R."/>
            <person name="Huang H."/>
            <person name="Hellens R.P."/>
            <person name="Schaffer R.J."/>
        </authorList>
    </citation>
    <scope>NUCLEOTIDE SEQUENCE [LARGE SCALE GENOMIC DNA]</scope>
    <source>
        <strain evidence="21">cv. Red5</strain>
    </source>
</reference>
<dbReference type="Gramene" id="PSS29214">
    <property type="protein sequence ID" value="PSS29214"/>
    <property type="gene ID" value="CEY00_Acc06775"/>
</dbReference>
<evidence type="ECO:0000256" key="12">
    <source>
        <dbReference type="ARBA" id="ARBA00022989"/>
    </source>
</evidence>
<dbReference type="GO" id="GO:0102721">
    <property type="term" value="F:ubiquinol:oxygen oxidoreductase activity"/>
    <property type="evidence" value="ECO:0007669"/>
    <property type="project" value="UniProtKB-EC"/>
</dbReference>
<dbReference type="EC" id="1.10.3.11" evidence="17"/>
<evidence type="ECO:0000256" key="4">
    <source>
        <dbReference type="ARBA" id="ARBA00011748"/>
    </source>
</evidence>
<dbReference type="FunFam" id="1.20.1260.140:FF:000001">
    <property type="entry name" value="Ubiquinol oxidase"/>
    <property type="match status" value="1"/>
</dbReference>
<dbReference type="GO" id="GO:0098803">
    <property type="term" value="C:respiratory chain complex"/>
    <property type="evidence" value="ECO:0007669"/>
    <property type="project" value="UniProtKB-UniRule"/>
</dbReference>
<dbReference type="EMBL" id="NKQK01000006">
    <property type="protein sequence ID" value="PSS29214.1"/>
    <property type="molecule type" value="Genomic_DNA"/>
</dbReference>
<dbReference type="Proteomes" id="UP000241394">
    <property type="component" value="Chromosome LG6"/>
</dbReference>
<evidence type="ECO:0000256" key="15">
    <source>
        <dbReference type="ARBA" id="ARBA00023128"/>
    </source>
</evidence>
<keyword evidence="12 19" id="KW-1133">Transmembrane helix</keyword>
<dbReference type="OrthoDB" id="16906at2759"/>
<comment type="caution">
    <text evidence="20">The sequence shown here is derived from an EMBL/GenBank/DDBJ whole genome shotgun (WGS) entry which is preliminary data.</text>
</comment>
<sequence>MNQLVARAVLRGLAAGRSCNRKVFTSAAVVEKPFDESASMWRGQGGFIHGAQWRRAMSTAAEKESAVAEKDRKGSGVAEKKKEDGGKMVVSSYWGVSRPKITKEDGTEWPWNCFMPWETYRADVSIDLGKHHVPKTFLDKVAYWTVKILRMPTDLFFKRRYGCRAMMLETVAAVPGMVGGMLLHLRSLRKFQQSGGWIKALLEEAENERMHLMTMVELVQPVWYERLLVLTVQGVFFNGFFVLYLVSPKLAHRIVGYLEEEAIHSYTEYLKDIDNGQIENVPAPAISIDYWRLPKDATLKDVIIVIRADEAHHRDVNHFASVCTICLHHFLALC</sequence>
<evidence type="ECO:0000256" key="14">
    <source>
        <dbReference type="ARBA" id="ARBA00023004"/>
    </source>
</evidence>
<evidence type="ECO:0000256" key="5">
    <source>
        <dbReference type="ARBA" id="ARBA00022448"/>
    </source>
</evidence>
<dbReference type="InParanoid" id="A0A2R6RGS5"/>
<dbReference type="GO" id="GO:0010230">
    <property type="term" value="P:alternative respiration"/>
    <property type="evidence" value="ECO:0007669"/>
    <property type="project" value="TreeGrafter"/>
</dbReference>
<dbReference type="GO" id="GO:0005743">
    <property type="term" value="C:mitochondrial inner membrane"/>
    <property type="evidence" value="ECO:0007669"/>
    <property type="project" value="UniProtKB-SubCell"/>
</dbReference>
<evidence type="ECO:0000256" key="3">
    <source>
        <dbReference type="ARBA" id="ARBA00008388"/>
    </source>
</evidence>
<comment type="cofactor">
    <cofactor evidence="17">
        <name>Fe cation</name>
        <dbReference type="ChEBI" id="CHEBI:24875"/>
    </cofactor>
    <text evidence="17">Binds 2 iron ions per subunit.</text>
</comment>
<evidence type="ECO:0000256" key="17">
    <source>
        <dbReference type="RuleBase" id="RU003779"/>
    </source>
</evidence>
<keyword evidence="14 17" id="KW-0408">Iron</keyword>
<evidence type="ECO:0000256" key="18">
    <source>
        <dbReference type="SAM" id="MobiDB-lite"/>
    </source>
</evidence>
<dbReference type="AlphaFoldDB" id="A0A2R6RGS5"/>
<comment type="subcellular location">
    <subcellularLocation>
        <location evidence="2">Mitochondrion inner membrane</location>
        <topology evidence="2">Multi-pass membrane protein</topology>
    </subcellularLocation>
</comment>
<dbReference type="PANTHER" id="PTHR31803:SF6">
    <property type="entry name" value="UBIQUINOL OXIDASE 2, MITOCHONDRIAL"/>
    <property type="match status" value="1"/>
</dbReference>
<keyword evidence="5" id="KW-0813">Transport</keyword>
<dbReference type="CDD" id="cd01053">
    <property type="entry name" value="AOX"/>
    <property type="match status" value="1"/>
</dbReference>
<evidence type="ECO:0000256" key="11">
    <source>
        <dbReference type="ARBA" id="ARBA00022982"/>
    </source>
</evidence>
<evidence type="ECO:0000313" key="21">
    <source>
        <dbReference type="Proteomes" id="UP000241394"/>
    </source>
</evidence>
<organism evidence="20 21">
    <name type="scientific">Actinidia chinensis var. chinensis</name>
    <name type="common">Chinese soft-hair kiwi</name>
    <dbReference type="NCBI Taxonomy" id="1590841"/>
    <lineage>
        <taxon>Eukaryota</taxon>
        <taxon>Viridiplantae</taxon>
        <taxon>Streptophyta</taxon>
        <taxon>Embryophyta</taxon>
        <taxon>Tracheophyta</taxon>
        <taxon>Spermatophyta</taxon>
        <taxon>Magnoliopsida</taxon>
        <taxon>eudicotyledons</taxon>
        <taxon>Gunneridae</taxon>
        <taxon>Pentapetalae</taxon>
        <taxon>asterids</taxon>
        <taxon>Ericales</taxon>
        <taxon>Actinidiaceae</taxon>
        <taxon>Actinidia</taxon>
    </lineage>
</organism>
<keyword evidence="16 17" id="KW-0472">Membrane</keyword>
<evidence type="ECO:0000256" key="9">
    <source>
        <dbReference type="ARBA" id="ARBA00022792"/>
    </source>
</evidence>
<keyword evidence="11 17" id="KW-0249">Electron transport</keyword>
<evidence type="ECO:0000256" key="16">
    <source>
        <dbReference type="ARBA" id="ARBA00023136"/>
    </source>
</evidence>
<dbReference type="InterPro" id="IPR038659">
    <property type="entry name" value="AOX_sf"/>
</dbReference>
<feature type="transmembrane region" description="Helical" evidence="19">
    <location>
        <begin position="227"/>
        <end position="246"/>
    </location>
</feature>
<gene>
    <name evidence="20" type="ORF">CEY00_Acc06775</name>
</gene>
<reference evidence="20 21" key="1">
    <citation type="submission" date="2017-07" db="EMBL/GenBank/DDBJ databases">
        <title>An improved, manually edited Actinidia chinensis var. chinensis (kiwifruit) genome highlights the challenges associated with draft genomes and gene prediction in plants.</title>
        <authorList>
            <person name="Pilkington S."/>
            <person name="Crowhurst R."/>
            <person name="Hilario E."/>
            <person name="Nardozza S."/>
            <person name="Fraser L."/>
            <person name="Peng Y."/>
            <person name="Gunaseelan K."/>
            <person name="Simpson R."/>
            <person name="Tahir J."/>
            <person name="Deroles S."/>
            <person name="Templeton K."/>
            <person name="Luo Z."/>
            <person name="Davy M."/>
            <person name="Cheng C."/>
            <person name="Mcneilage M."/>
            <person name="Scaglione D."/>
            <person name="Liu Y."/>
            <person name="Zhang Q."/>
            <person name="Datson P."/>
            <person name="De Silva N."/>
            <person name="Gardiner S."/>
            <person name="Bassett H."/>
            <person name="Chagne D."/>
            <person name="Mccallum J."/>
            <person name="Dzierzon H."/>
            <person name="Deng C."/>
            <person name="Wang Y.-Y."/>
            <person name="Barron N."/>
            <person name="Manako K."/>
            <person name="Bowen J."/>
            <person name="Foster T."/>
            <person name="Erridge Z."/>
            <person name="Tiffin H."/>
            <person name="Waite C."/>
            <person name="Davies K."/>
            <person name="Grierson E."/>
            <person name="Laing W."/>
            <person name="Kirk R."/>
            <person name="Chen X."/>
            <person name="Wood M."/>
            <person name="Montefiori M."/>
            <person name="Brummell D."/>
            <person name="Schwinn K."/>
            <person name="Catanach A."/>
            <person name="Fullerton C."/>
            <person name="Li D."/>
            <person name="Meiyalaghan S."/>
            <person name="Nieuwenhuizen N."/>
            <person name="Read N."/>
            <person name="Prakash R."/>
            <person name="Hunter D."/>
            <person name="Zhang H."/>
            <person name="Mckenzie M."/>
            <person name="Knabel M."/>
            <person name="Harris A."/>
            <person name="Allan A."/>
            <person name="Chen A."/>
            <person name="Janssen B."/>
            <person name="Plunkett B."/>
            <person name="Dwamena C."/>
            <person name="Voogd C."/>
            <person name="Leif D."/>
            <person name="Lafferty D."/>
            <person name="Souleyre E."/>
            <person name="Varkonyi-Gasic E."/>
            <person name="Gambi F."/>
            <person name="Hanley J."/>
            <person name="Yao J.-L."/>
            <person name="Cheung J."/>
            <person name="David K."/>
            <person name="Warren B."/>
            <person name="Marsh K."/>
            <person name="Snowden K."/>
            <person name="Lin-Wang K."/>
            <person name="Brian L."/>
            <person name="Martinez-Sanchez M."/>
            <person name="Wang M."/>
            <person name="Ileperuma N."/>
            <person name="Macnee N."/>
            <person name="Campin R."/>
            <person name="Mcatee P."/>
            <person name="Drummond R."/>
            <person name="Espley R."/>
            <person name="Ireland H."/>
            <person name="Wu R."/>
            <person name="Atkinson R."/>
            <person name="Karunairetnam S."/>
            <person name="Bulley S."/>
            <person name="Chunkath S."/>
            <person name="Hanley Z."/>
            <person name="Storey R."/>
            <person name="Thrimawithana A."/>
            <person name="Thomson S."/>
            <person name="David C."/>
            <person name="Testolin R."/>
        </authorList>
    </citation>
    <scope>NUCLEOTIDE SEQUENCE [LARGE SCALE GENOMIC DNA]</scope>
    <source>
        <strain evidence="21">cv. Red5</strain>
        <tissue evidence="20">Young leaf</tissue>
    </source>
</reference>
<evidence type="ECO:0000256" key="19">
    <source>
        <dbReference type="SAM" id="Phobius"/>
    </source>
</evidence>
<feature type="transmembrane region" description="Helical" evidence="19">
    <location>
        <begin position="165"/>
        <end position="185"/>
    </location>
</feature>
<evidence type="ECO:0000256" key="6">
    <source>
        <dbReference type="ARBA" id="ARBA00022660"/>
    </source>
</evidence>
<feature type="region of interest" description="Disordered" evidence="18">
    <location>
        <begin position="62"/>
        <end position="83"/>
    </location>
</feature>
<dbReference type="Pfam" id="PF01786">
    <property type="entry name" value="AOX"/>
    <property type="match status" value="1"/>
</dbReference>
<keyword evidence="9" id="KW-0999">Mitochondrion inner membrane</keyword>
<keyword evidence="21" id="KW-1185">Reference proteome</keyword>
<accession>A0A2R6RGS5</accession>
<evidence type="ECO:0000256" key="7">
    <source>
        <dbReference type="ARBA" id="ARBA00022692"/>
    </source>
</evidence>
<dbReference type="Gene3D" id="1.20.1260.140">
    <property type="entry name" value="Alternative oxidase"/>
    <property type="match status" value="1"/>
</dbReference>
<evidence type="ECO:0000256" key="1">
    <source>
        <dbReference type="ARBA" id="ARBA00001192"/>
    </source>
</evidence>
<protein>
    <recommendedName>
        <fullName evidence="17">Ubiquinol oxidase</fullName>
        <ecNumber evidence="17">1.10.3.11</ecNumber>
    </recommendedName>
</protein>
<dbReference type="PANTHER" id="PTHR31803">
    <property type="entry name" value="ALTERNATIVE OXIDASE"/>
    <property type="match status" value="1"/>
</dbReference>
<proteinExistence type="inferred from homology"/>
<keyword evidence="7 17" id="KW-0812">Transmembrane</keyword>
<keyword evidence="8 17" id="KW-0479">Metal-binding</keyword>
<dbReference type="GO" id="GO:0046872">
    <property type="term" value="F:metal ion binding"/>
    <property type="evidence" value="ECO:0007669"/>
    <property type="project" value="UniProtKB-UniRule"/>
</dbReference>
<evidence type="ECO:0000256" key="8">
    <source>
        <dbReference type="ARBA" id="ARBA00022723"/>
    </source>
</evidence>
<comment type="subunit">
    <text evidence="4">Homodimer; disulfide-linked.</text>
</comment>
<evidence type="ECO:0000313" key="20">
    <source>
        <dbReference type="EMBL" id="PSS29214.1"/>
    </source>
</evidence>
<evidence type="ECO:0000256" key="13">
    <source>
        <dbReference type="ARBA" id="ARBA00023002"/>
    </source>
</evidence>
<keyword evidence="13 17" id="KW-0560">Oxidoreductase</keyword>
<dbReference type="InterPro" id="IPR002680">
    <property type="entry name" value="AOX"/>
</dbReference>
<keyword evidence="10" id="KW-0809">Transit peptide</keyword>
<keyword evidence="6 17" id="KW-0679">Respiratory chain</keyword>
<dbReference type="OMA" id="NCKRCIS"/>
<dbReference type="STRING" id="1590841.A0A2R6RGS5"/>
<dbReference type="GO" id="GO:0106292">
    <property type="term" value="F:superoxide-generating NADPH oxidase activity"/>
    <property type="evidence" value="ECO:0007669"/>
    <property type="project" value="UniProtKB-ARBA"/>
</dbReference>
<keyword evidence="15" id="KW-0496">Mitochondrion</keyword>
<evidence type="ECO:0000256" key="10">
    <source>
        <dbReference type="ARBA" id="ARBA00022946"/>
    </source>
</evidence>
<comment type="catalytic activity">
    <reaction evidence="1 17">
        <text>2 a ubiquinol + O2 = 2 a ubiquinone + 2 H2O</text>
        <dbReference type="Rhea" id="RHEA:30255"/>
        <dbReference type="Rhea" id="RHEA-COMP:9565"/>
        <dbReference type="Rhea" id="RHEA-COMP:9566"/>
        <dbReference type="ChEBI" id="CHEBI:15377"/>
        <dbReference type="ChEBI" id="CHEBI:15379"/>
        <dbReference type="ChEBI" id="CHEBI:16389"/>
        <dbReference type="ChEBI" id="CHEBI:17976"/>
        <dbReference type="EC" id="1.10.3.11"/>
    </reaction>
</comment>
<name>A0A2R6RGS5_ACTCC</name>
<comment type="similarity">
    <text evidence="3 17">Belongs to the alternative oxidase family.</text>
</comment>